<proteinExistence type="inferred from homology"/>
<dbReference type="CDD" id="cd00310">
    <property type="entry name" value="ATP-synt_Fo_a_6"/>
    <property type="match status" value="1"/>
</dbReference>
<dbReference type="GO" id="GO:0005886">
    <property type="term" value="C:plasma membrane"/>
    <property type="evidence" value="ECO:0007669"/>
    <property type="project" value="UniProtKB-SubCell"/>
</dbReference>
<keyword evidence="7 11" id="KW-1133">Transmembrane helix</keyword>
<dbReference type="Gene3D" id="1.20.120.220">
    <property type="entry name" value="ATP synthase, F0 complex, subunit A"/>
    <property type="match status" value="1"/>
</dbReference>
<comment type="function">
    <text evidence="11 12">Key component of the proton channel; it plays a direct role in the translocation of protons across the membrane.</text>
</comment>
<evidence type="ECO:0000256" key="7">
    <source>
        <dbReference type="ARBA" id="ARBA00022989"/>
    </source>
</evidence>
<evidence type="ECO:0000256" key="3">
    <source>
        <dbReference type="ARBA" id="ARBA00022448"/>
    </source>
</evidence>
<gene>
    <name evidence="13" type="primary">atpB_2</name>
    <name evidence="11" type="synonym">atpB</name>
    <name evidence="13" type="ORF">Poly41_64300</name>
</gene>
<dbReference type="InterPro" id="IPR000568">
    <property type="entry name" value="ATP_synth_F0_asu"/>
</dbReference>
<keyword evidence="11" id="KW-1003">Cell membrane</keyword>
<dbReference type="PRINTS" id="PR00123">
    <property type="entry name" value="ATPASEA"/>
</dbReference>
<comment type="subcellular location">
    <subcellularLocation>
        <location evidence="11 12">Cell membrane</location>
        <topology evidence="11 12">Multi-pass membrane protein</topology>
    </subcellularLocation>
    <subcellularLocation>
        <location evidence="1">Membrane</location>
        <topology evidence="1">Multi-pass membrane protein</topology>
    </subcellularLocation>
</comment>
<evidence type="ECO:0000256" key="6">
    <source>
        <dbReference type="ARBA" id="ARBA00022781"/>
    </source>
</evidence>
<comment type="caution">
    <text evidence="13">The sequence shown here is derived from an EMBL/GenBank/DDBJ whole genome shotgun (WGS) entry which is preliminary data.</text>
</comment>
<keyword evidence="5 11" id="KW-0812">Transmembrane</keyword>
<keyword evidence="10 11" id="KW-0066">ATP synthesis</keyword>
<evidence type="ECO:0000256" key="12">
    <source>
        <dbReference type="RuleBase" id="RU000483"/>
    </source>
</evidence>
<dbReference type="AlphaFoldDB" id="A0A5C6D5G4"/>
<dbReference type="InterPro" id="IPR045083">
    <property type="entry name" value="ATP_synth_F0_asu_bact/mt"/>
</dbReference>
<keyword evidence="3 11" id="KW-0813">Transport</keyword>
<dbReference type="OrthoDB" id="9809130at2"/>
<dbReference type="RefSeq" id="WP_146531123.1">
    <property type="nucleotide sequence ID" value="NZ_SJPV01000019.1"/>
</dbReference>
<dbReference type="PANTHER" id="PTHR11410">
    <property type="entry name" value="ATP SYNTHASE SUBUNIT A"/>
    <property type="match status" value="1"/>
</dbReference>
<evidence type="ECO:0000256" key="8">
    <source>
        <dbReference type="ARBA" id="ARBA00023065"/>
    </source>
</evidence>
<keyword evidence="8 11" id="KW-0406">Ion transport</keyword>
<dbReference type="EMBL" id="SJPV01000019">
    <property type="protein sequence ID" value="TWU30961.1"/>
    <property type="molecule type" value="Genomic_DNA"/>
</dbReference>
<keyword evidence="14" id="KW-1185">Reference proteome</keyword>
<reference evidence="13 14" key="1">
    <citation type="submission" date="2019-02" db="EMBL/GenBank/DDBJ databases">
        <title>Deep-cultivation of Planctomycetes and their phenomic and genomic characterization uncovers novel biology.</title>
        <authorList>
            <person name="Wiegand S."/>
            <person name="Jogler M."/>
            <person name="Boedeker C."/>
            <person name="Pinto D."/>
            <person name="Vollmers J."/>
            <person name="Rivas-Marin E."/>
            <person name="Kohn T."/>
            <person name="Peeters S.H."/>
            <person name="Heuer A."/>
            <person name="Rast P."/>
            <person name="Oberbeckmann S."/>
            <person name="Bunk B."/>
            <person name="Jeske O."/>
            <person name="Meyerdierks A."/>
            <person name="Storesund J.E."/>
            <person name="Kallscheuer N."/>
            <person name="Luecker S."/>
            <person name="Lage O.M."/>
            <person name="Pohl T."/>
            <person name="Merkel B.J."/>
            <person name="Hornburger P."/>
            <person name="Mueller R.-W."/>
            <person name="Bruemmer F."/>
            <person name="Labrenz M."/>
            <person name="Spormann A.M."/>
            <person name="Op Den Camp H."/>
            <person name="Overmann J."/>
            <person name="Amann R."/>
            <person name="Jetten M.S.M."/>
            <person name="Mascher T."/>
            <person name="Medema M.H."/>
            <person name="Devos D.P."/>
            <person name="Kaster A.-K."/>
            <person name="Ovreas L."/>
            <person name="Rohde M."/>
            <person name="Galperin M.Y."/>
            <person name="Jogler C."/>
        </authorList>
    </citation>
    <scope>NUCLEOTIDE SEQUENCE [LARGE SCALE GENOMIC DNA]</scope>
    <source>
        <strain evidence="13 14">Poly41</strain>
    </source>
</reference>
<evidence type="ECO:0000313" key="14">
    <source>
        <dbReference type="Proteomes" id="UP000319143"/>
    </source>
</evidence>
<dbReference type="GO" id="GO:0045259">
    <property type="term" value="C:proton-transporting ATP synthase complex"/>
    <property type="evidence" value="ECO:0007669"/>
    <property type="project" value="UniProtKB-KW"/>
</dbReference>
<dbReference type="SUPFAM" id="SSF81336">
    <property type="entry name" value="F1F0 ATP synthase subunit A"/>
    <property type="match status" value="1"/>
</dbReference>
<dbReference type="NCBIfam" id="TIGR01131">
    <property type="entry name" value="ATP_synt_6_or_A"/>
    <property type="match status" value="1"/>
</dbReference>
<keyword evidence="6 11" id="KW-0375">Hydrogen ion transport</keyword>
<dbReference type="GO" id="GO:0046933">
    <property type="term" value="F:proton-transporting ATP synthase activity, rotational mechanism"/>
    <property type="evidence" value="ECO:0007669"/>
    <property type="project" value="UniProtKB-UniRule"/>
</dbReference>
<evidence type="ECO:0000256" key="11">
    <source>
        <dbReference type="HAMAP-Rule" id="MF_01393"/>
    </source>
</evidence>
<evidence type="ECO:0000256" key="1">
    <source>
        <dbReference type="ARBA" id="ARBA00004141"/>
    </source>
</evidence>
<dbReference type="PANTHER" id="PTHR11410:SF0">
    <property type="entry name" value="ATP SYNTHASE SUBUNIT A"/>
    <property type="match status" value="1"/>
</dbReference>
<evidence type="ECO:0000256" key="10">
    <source>
        <dbReference type="ARBA" id="ARBA00023310"/>
    </source>
</evidence>
<keyword evidence="9 11" id="KW-0472">Membrane</keyword>
<feature type="transmembrane region" description="Helical" evidence="11">
    <location>
        <begin position="164"/>
        <end position="183"/>
    </location>
</feature>
<dbReference type="HAMAP" id="MF_01393">
    <property type="entry name" value="ATP_synth_a_bact"/>
    <property type="match status" value="1"/>
</dbReference>
<protein>
    <recommendedName>
        <fullName evidence="11 12">ATP synthase subunit a</fullName>
    </recommendedName>
    <alternativeName>
        <fullName evidence="11">ATP synthase F0 sector subunit a</fullName>
    </alternativeName>
    <alternativeName>
        <fullName evidence="11">F-ATPase subunit 6</fullName>
    </alternativeName>
</protein>
<dbReference type="Proteomes" id="UP000319143">
    <property type="component" value="Unassembled WGS sequence"/>
</dbReference>
<evidence type="ECO:0000256" key="4">
    <source>
        <dbReference type="ARBA" id="ARBA00022547"/>
    </source>
</evidence>
<feature type="transmembrane region" description="Helical" evidence="11">
    <location>
        <begin position="203"/>
        <end position="222"/>
    </location>
</feature>
<accession>A0A5C6D5G4</accession>
<comment type="similarity">
    <text evidence="2 11 12">Belongs to the ATPase A chain family.</text>
</comment>
<sequence>MPFLVAAADHSPITHVVPHPLHPEPIFDLHVGGGDIPALNIYDGHYRFFITNHLMMTAVAAITVFIVFAYVAMRVRPKGEGLQAYKTKGRFSQLFETMAAFIRDEVARPNLGSLTDKYIYYIWTVFFFILFCNVMGLIPIGYILQSITGDTHFSHWGGTATGNLSLNVMLALTSFAAILFIGIRETGAKAFFAHFNPVGWDDPKMLLIGIPLYVLEWVGLLIKSVVLAMRLFGTMMAGHLVIAAIVSLVFMAAKVSPMLGYGVEFSVILGGIALTLLELFICFLQAFIFTFLTVLFISMTATHHEDHEHDDPHSDAGRMDLDKITDLKRLGPLVD</sequence>
<evidence type="ECO:0000256" key="2">
    <source>
        <dbReference type="ARBA" id="ARBA00006810"/>
    </source>
</evidence>
<feature type="transmembrane region" description="Helical" evidence="11">
    <location>
        <begin position="234"/>
        <end position="253"/>
    </location>
</feature>
<dbReference type="InterPro" id="IPR035908">
    <property type="entry name" value="F0_ATP_A_sf"/>
</dbReference>
<evidence type="ECO:0000256" key="9">
    <source>
        <dbReference type="ARBA" id="ARBA00023136"/>
    </source>
</evidence>
<feature type="transmembrane region" description="Helical" evidence="11">
    <location>
        <begin position="54"/>
        <end position="73"/>
    </location>
</feature>
<evidence type="ECO:0000256" key="5">
    <source>
        <dbReference type="ARBA" id="ARBA00022692"/>
    </source>
</evidence>
<keyword evidence="4 11" id="KW-0138">CF(0)</keyword>
<evidence type="ECO:0000313" key="13">
    <source>
        <dbReference type="EMBL" id="TWU30961.1"/>
    </source>
</evidence>
<name>A0A5C6D5G4_9BACT</name>
<dbReference type="Pfam" id="PF00119">
    <property type="entry name" value="ATP-synt_A"/>
    <property type="match status" value="1"/>
</dbReference>
<organism evidence="13 14">
    <name type="scientific">Novipirellula artificiosorum</name>
    <dbReference type="NCBI Taxonomy" id="2528016"/>
    <lineage>
        <taxon>Bacteria</taxon>
        <taxon>Pseudomonadati</taxon>
        <taxon>Planctomycetota</taxon>
        <taxon>Planctomycetia</taxon>
        <taxon>Pirellulales</taxon>
        <taxon>Pirellulaceae</taxon>
        <taxon>Novipirellula</taxon>
    </lineage>
</organism>
<feature type="transmembrane region" description="Helical" evidence="11">
    <location>
        <begin position="118"/>
        <end position="144"/>
    </location>
</feature>
<feature type="transmembrane region" description="Helical" evidence="11">
    <location>
        <begin position="265"/>
        <end position="297"/>
    </location>
</feature>